<proteinExistence type="predicted"/>
<reference evidence="4 5" key="1">
    <citation type="submission" date="2019-02" db="EMBL/GenBank/DDBJ databases">
        <title>Deep-cultivation of Planctomycetes and their phenomic and genomic characterization uncovers novel biology.</title>
        <authorList>
            <person name="Wiegand S."/>
            <person name="Jogler M."/>
            <person name="Boedeker C."/>
            <person name="Pinto D."/>
            <person name="Vollmers J."/>
            <person name="Rivas-Marin E."/>
            <person name="Kohn T."/>
            <person name="Peeters S.H."/>
            <person name="Heuer A."/>
            <person name="Rast P."/>
            <person name="Oberbeckmann S."/>
            <person name="Bunk B."/>
            <person name="Jeske O."/>
            <person name="Meyerdierks A."/>
            <person name="Storesund J.E."/>
            <person name="Kallscheuer N."/>
            <person name="Luecker S."/>
            <person name="Lage O.M."/>
            <person name="Pohl T."/>
            <person name="Merkel B.J."/>
            <person name="Hornburger P."/>
            <person name="Mueller R.-W."/>
            <person name="Bruemmer F."/>
            <person name="Labrenz M."/>
            <person name="Spormann A.M."/>
            <person name="Op den Camp H."/>
            <person name="Overmann J."/>
            <person name="Amann R."/>
            <person name="Jetten M.S.M."/>
            <person name="Mascher T."/>
            <person name="Medema M.H."/>
            <person name="Devos D.P."/>
            <person name="Kaster A.-K."/>
            <person name="Ovreas L."/>
            <person name="Rohde M."/>
            <person name="Galperin M.Y."/>
            <person name="Jogler C."/>
        </authorList>
    </citation>
    <scope>NUCLEOTIDE SEQUENCE [LARGE SCALE GENOMIC DNA]</scope>
    <source>
        <strain evidence="4 5">Poly30</strain>
    </source>
</reference>
<dbReference type="PANTHER" id="PTHR32347">
    <property type="entry name" value="EFFLUX SYSTEM COMPONENT YKNX-RELATED"/>
    <property type="match status" value="1"/>
</dbReference>
<dbReference type="OrthoDB" id="9778236at2"/>
<evidence type="ECO:0000313" key="5">
    <source>
        <dbReference type="Proteomes" id="UP000320390"/>
    </source>
</evidence>
<dbReference type="AlphaFoldDB" id="A0A518EKU5"/>
<dbReference type="Gene3D" id="2.40.50.100">
    <property type="match status" value="1"/>
</dbReference>
<dbReference type="EMBL" id="CP036434">
    <property type="protein sequence ID" value="QDV04661.1"/>
    <property type="molecule type" value="Genomic_DNA"/>
</dbReference>
<keyword evidence="3" id="KW-0732">Signal</keyword>
<gene>
    <name evidence="4" type="ORF">Poly30_01520</name>
</gene>
<keyword evidence="2" id="KW-0175">Coiled coil</keyword>
<dbReference type="PROSITE" id="PS51257">
    <property type="entry name" value="PROKAR_LIPOPROTEIN"/>
    <property type="match status" value="1"/>
</dbReference>
<dbReference type="SUPFAM" id="SSF111369">
    <property type="entry name" value="HlyD-like secretion proteins"/>
    <property type="match status" value="1"/>
</dbReference>
<dbReference type="PANTHER" id="PTHR32347:SF14">
    <property type="entry name" value="EFFLUX SYSTEM COMPONENT YKNX-RELATED"/>
    <property type="match status" value="1"/>
</dbReference>
<evidence type="ECO:0000313" key="4">
    <source>
        <dbReference type="EMBL" id="QDV04661.1"/>
    </source>
</evidence>
<accession>A0A518EKU5</accession>
<dbReference type="Proteomes" id="UP000320390">
    <property type="component" value="Chromosome"/>
</dbReference>
<feature type="chain" id="PRO_5021815449" evidence="3">
    <location>
        <begin position="20"/>
        <end position="349"/>
    </location>
</feature>
<dbReference type="GO" id="GO:0030313">
    <property type="term" value="C:cell envelope"/>
    <property type="evidence" value="ECO:0007669"/>
    <property type="project" value="UniProtKB-SubCell"/>
</dbReference>
<feature type="signal peptide" evidence="3">
    <location>
        <begin position="1"/>
        <end position="19"/>
    </location>
</feature>
<evidence type="ECO:0000256" key="3">
    <source>
        <dbReference type="SAM" id="SignalP"/>
    </source>
</evidence>
<organism evidence="4 5">
    <name type="scientific">Saltatorellus ferox</name>
    <dbReference type="NCBI Taxonomy" id="2528018"/>
    <lineage>
        <taxon>Bacteria</taxon>
        <taxon>Pseudomonadati</taxon>
        <taxon>Planctomycetota</taxon>
        <taxon>Planctomycetia</taxon>
        <taxon>Planctomycetia incertae sedis</taxon>
        <taxon>Saltatorellus</taxon>
    </lineage>
</organism>
<keyword evidence="5" id="KW-1185">Reference proteome</keyword>
<sequence precursor="true">MKILLAVCPWMLLACSAEESSGPTLHTIERGSVTQEAVAIGKIMPRVRVPIHSPWSGVVTERPVQLGSRVAAKDPLIEVRPQLTDRDRLMARRSLAGAEEGLEAAVELSEGQNLLGQAMRIVQGKPQLTRLQAQAERSRRATQVELELLLNGEAEDEGLTLDWFVRAPISGTVVELPVELGEPITPASNFGPGSLLMTIADLDHLVMRATVDELDAGRLVPEMQARIELGALPGVLLKGSLREISLIAGEKNGASVFDVTLDVTPTEEATLRAGYSAVARITVAQALDVPVVPERYVEYSSGPEGLTASVQVTSEDGTPRSQIIRTGVSDGLVVEIVSGLAVGDRILVP</sequence>
<dbReference type="InterPro" id="IPR050465">
    <property type="entry name" value="UPF0194_transport"/>
</dbReference>
<comment type="subcellular location">
    <subcellularLocation>
        <location evidence="1">Cell envelope</location>
    </subcellularLocation>
</comment>
<dbReference type="Gene3D" id="2.40.30.170">
    <property type="match status" value="1"/>
</dbReference>
<protein>
    <submittedName>
        <fullName evidence="4">Macrolide transporter subunit MacA</fullName>
    </submittedName>
</protein>
<evidence type="ECO:0000256" key="2">
    <source>
        <dbReference type="ARBA" id="ARBA00023054"/>
    </source>
</evidence>
<name>A0A518EKU5_9BACT</name>
<evidence type="ECO:0000256" key="1">
    <source>
        <dbReference type="ARBA" id="ARBA00004196"/>
    </source>
</evidence>
<dbReference type="Gene3D" id="6.20.50.140">
    <property type="match status" value="1"/>
</dbReference>
<dbReference type="RefSeq" id="WP_145194114.1">
    <property type="nucleotide sequence ID" value="NZ_CP036434.1"/>
</dbReference>